<dbReference type="AlphaFoldDB" id="A0A317QD41"/>
<keyword evidence="2" id="KW-0645">Protease</keyword>
<dbReference type="InterPro" id="IPR005320">
    <property type="entry name" value="Peptidase_S51"/>
</dbReference>
<organism evidence="5 6">
    <name type="scientific">Pseudidiomarina maritima</name>
    <dbReference type="NCBI Taxonomy" id="519453"/>
    <lineage>
        <taxon>Bacteria</taxon>
        <taxon>Pseudomonadati</taxon>
        <taxon>Pseudomonadota</taxon>
        <taxon>Gammaproteobacteria</taxon>
        <taxon>Alteromonadales</taxon>
        <taxon>Idiomarinaceae</taxon>
        <taxon>Pseudidiomarina</taxon>
    </lineage>
</organism>
<evidence type="ECO:0000256" key="4">
    <source>
        <dbReference type="ARBA" id="ARBA00022825"/>
    </source>
</evidence>
<dbReference type="PANTHER" id="PTHR20842">
    <property type="entry name" value="PROTEASE S51 ALPHA-ASPARTYL DIPEPTIDASE"/>
    <property type="match status" value="1"/>
</dbReference>
<evidence type="ECO:0000256" key="2">
    <source>
        <dbReference type="ARBA" id="ARBA00022670"/>
    </source>
</evidence>
<sequence length="239" mass="25764">MANHSKLLLMSSSKAGQTDYLEHSKAWLREHFACASKVLFIPYAGVGLGDTAYTAKVAAALADLPFTLEGIESFSHPQQAVYEASAIMIGGGNTFQLLNRLYQHDLLKLIANKVAAGMPYAGWSAGANIAGLTIRTTNDMPIIEPPSFKALQLVPFQLNPHYSDYQAPGFHGETRDQRLAEFMLVDPATPVLAIKEGTALKVTGDTMQLLGPHPGYAFLAGDKLELAANSDCSNWLVAK</sequence>
<dbReference type="Proteomes" id="UP000246964">
    <property type="component" value="Unassembled WGS sequence"/>
</dbReference>
<keyword evidence="3" id="KW-0378">Hydrolase</keyword>
<evidence type="ECO:0000313" key="6">
    <source>
        <dbReference type="Proteomes" id="UP000246964"/>
    </source>
</evidence>
<dbReference type="CDD" id="cd03146">
    <property type="entry name" value="GAT1_Peptidase_E"/>
    <property type="match status" value="1"/>
</dbReference>
<comment type="caution">
    <text evidence="5">The sequence shown here is derived from an EMBL/GenBank/DDBJ whole genome shotgun (WGS) entry which is preliminary data.</text>
</comment>
<dbReference type="GO" id="GO:0006508">
    <property type="term" value="P:proteolysis"/>
    <property type="evidence" value="ECO:0007669"/>
    <property type="project" value="UniProtKB-KW"/>
</dbReference>
<dbReference type="GO" id="GO:0008236">
    <property type="term" value="F:serine-type peptidase activity"/>
    <property type="evidence" value="ECO:0007669"/>
    <property type="project" value="UniProtKB-KW"/>
</dbReference>
<dbReference type="OrthoDB" id="3373764at2"/>
<proteinExistence type="inferred from homology"/>
<dbReference type="Gene3D" id="3.40.50.880">
    <property type="match status" value="1"/>
</dbReference>
<keyword evidence="6" id="KW-1185">Reference proteome</keyword>
<evidence type="ECO:0000256" key="1">
    <source>
        <dbReference type="ARBA" id="ARBA00006534"/>
    </source>
</evidence>
<dbReference type="EMBL" id="QGTT01000002">
    <property type="protein sequence ID" value="PWW15182.1"/>
    <property type="molecule type" value="Genomic_DNA"/>
</dbReference>
<gene>
    <name evidence="5" type="ORF">DET45_102186</name>
</gene>
<dbReference type="InterPro" id="IPR029062">
    <property type="entry name" value="Class_I_gatase-like"/>
</dbReference>
<dbReference type="Pfam" id="PF03575">
    <property type="entry name" value="Peptidase_S51"/>
    <property type="match status" value="1"/>
</dbReference>
<reference evidence="5 6" key="1">
    <citation type="submission" date="2018-05" db="EMBL/GenBank/DDBJ databases">
        <title>Freshwater and sediment microbial communities from various areas in North America, analyzing microbe dynamics in response to fracking.</title>
        <authorList>
            <person name="Lamendella R."/>
        </authorList>
    </citation>
    <scope>NUCLEOTIDE SEQUENCE [LARGE SCALE GENOMIC DNA]</scope>
    <source>
        <strain evidence="5 6">125B1</strain>
    </source>
</reference>
<accession>A0A317QD41</accession>
<dbReference type="RefSeq" id="WP_110075123.1">
    <property type="nucleotide sequence ID" value="NZ_QGTT01000002.1"/>
</dbReference>
<name>A0A317QD41_9GAMM</name>
<dbReference type="PANTHER" id="PTHR20842:SF0">
    <property type="entry name" value="ALPHA-ASPARTYL DIPEPTIDASE"/>
    <property type="match status" value="1"/>
</dbReference>
<comment type="similarity">
    <text evidence="1">Belongs to the peptidase S51 family.</text>
</comment>
<protein>
    <submittedName>
        <fullName evidence="5">Alpha-aspartyl dipeptidase</fullName>
    </submittedName>
</protein>
<dbReference type="NCBIfam" id="NF003642">
    <property type="entry name" value="PRK05282.1"/>
    <property type="match status" value="1"/>
</dbReference>
<dbReference type="SUPFAM" id="SSF52317">
    <property type="entry name" value="Class I glutamine amidotransferase-like"/>
    <property type="match status" value="1"/>
</dbReference>
<keyword evidence="4" id="KW-0720">Serine protease</keyword>
<evidence type="ECO:0000256" key="3">
    <source>
        <dbReference type="ARBA" id="ARBA00022801"/>
    </source>
</evidence>
<evidence type="ECO:0000313" key="5">
    <source>
        <dbReference type="EMBL" id="PWW15182.1"/>
    </source>
</evidence>